<dbReference type="InterPro" id="IPR010610">
    <property type="entry name" value="EryCIII-like_C"/>
</dbReference>
<proteinExistence type="predicted"/>
<evidence type="ECO:0000256" key="1">
    <source>
        <dbReference type="ARBA" id="ARBA00022676"/>
    </source>
</evidence>
<dbReference type="Proteomes" id="UP000241462">
    <property type="component" value="Unassembled WGS sequence"/>
</dbReference>
<gene>
    <name evidence="4" type="ORF">BD289DRAFT_371433</name>
</gene>
<organism evidence="4 5">
    <name type="scientific">Coniella lustricola</name>
    <dbReference type="NCBI Taxonomy" id="2025994"/>
    <lineage>
        <taxon>Eukaryota</taxon>
        <taxon>Fungi</taxon>
        <taxon>Dikarya</taxon>
        <taxon>Ascomycota</taxon>
        <taxon>Pezizomycotina</taxon>
        <taxon>Sordariomycetes</taxon>
        <taxon>Sordariomycetidae</taxon>
        <taxon>Diaporthales</taxon>
        <taxon>Schizoparmaceae</taxon>
        <taxon>Coniella</taxon>
    </lineage>
</organism>
<accession>A0A2T3A3V0</accession>
<dbReference type="InterPro" id="IPR050271">
    <property type="entry name" value="UDP-glycosyltransferase"/>
</dbReference>
<sequence>MAETRHSLLFFTNSEWGQANVILATIHEFLILDTLDIHLASYAALLPRLQEFLTSHSISYPRPLKIFCSQDGKFPSQRPSITFHTIPGLSIAQLCHQDGIATSLPHEPGLKGAIPSYARLEEFFFRHTADEYMEQEKHSKQVIMKVRPALILSEQGFSPGLDACIELNLPFTILSPNSFKDFEQRLQPGLAMLWKYPALASAFPFPVPWKLIPTNIYLWLQMGWTITRSASSETSRLRTLTAKRHENGIEGPPPIMIASKRASHILCPSLPELDFPMIIRPTTFGCGPIVLPAQPLVVIDPELDFWLHRGSMKTVLVNLGTHYSSDLAFSIEVAHALRGVLEYFNDVQILWKMIPQSEGQLNDIQGAFGQDLVANTRVRIETWLKADPVSIIETGKVIVQVHHGGANTYFESCRFAVPQVILGAWWDTYEYAARVEYLKIGVFANKKAAPRAEASELLEALLKVLKDEEFHAKATNLASVVKQHGEGRVRARDYILELVGQRT</sequence>
<evidence type="ECO:0000313" key="4">
    <source>
        <dbReference type="EMBL" id="PSR82295.1"/>
    </source>
</evidence>
<dbReference type="GO" id="GO:0008194">
    <property type="term" value="F:UDP-glycosyltransferase activity"/>
    <property type="evidence" value="ECO:0007669"/>
    <property type="project" value="TreeGrafter"/>
</dbReference>
<protein>
    <recommendedName>
        <fullName evidence="3">Erythromycin biosynthesis protein CIII-like C-terminal domain-containing protein</fullName>
    </recommendedName>
</protein>
<keyword evidence="5" id="KW-1185">Reference proteome</keyword>
<evidence type="ECO:0000313" key="5">
    <source>
        <dbReference type="Proteomes" id="UP000241462"/>
    </source>
</evidence>
<dbReference type="SUPFAM" id="SSF53756">
    <property type="entry name" value="UDP-Glycosyltransferase/glycogen phosphorylase"/>
    <property type="match status" value="1"/>
</dbReference>
<dbReference type="EMBL" id="KZ678481">
    <property type="protein sequence ID" value="PSR82295.1"/>
    <property type="molecule type" value="Genomic_DNA"/>
</dbReference>
<dbReference type="PANTHER" id="PTHR48043">
    <property type="entry name" value="EG:EG0003.4 PROTEIN-RELATED"/>
    <property type="match status" value="1"/>
</dbReference>
<evidence type="ECO:0000259" key="3">
    <source>
        <dbReference type="Pfam" id="PF06722"/>
    </source>
</evidence>
<keyword evidence="2" id="KW-0808">Transferase</keyword>
<dbReference type="Pfam" id="PF06722">
    <property type="entry name" value="EryCIII-like_C"/>
    <property type="match status" value="1"/>
</dbReference>
<dbReference type="Gene3D" id="3.40.50.2000">
    <property type="entry name" value="Glycogen Phosphorylase B"/>
    <property type="match status" value="1"/>
</dbReference>
<dbReference type="OrthoDB" id="5835829at2759"/>
<name>A0A2T3A3V0_9PEZI</name>
<dbReference type="AlphaFoldDB" id="A0A2T3A3V0"/>
<reference evidence="4 5" key="1">
    <citation type="journal article" date="2018" name="Mycol. Prog.">
        <title>Coniella lustricola, a new species from submerged detritus.</title>
        <authorList>
            <person name="Raudabaugh D.B."/>
            <person name="Iturriaga T."/>
            <person name="Carver A."/>
            <person name="Mondo S."/>
            <person name="Pangilinan J."/>
            <person name="Lipzen A."/>
            <person name="He G."/>
            <person name="Amirebrahimi M."/>
            <person name="Grigoriev I.V."/>
            <person name="Miller A.N."/>
        </authorList>
    </citation>
    <scope>NUCLEOTIDE SEQUENCE [LARGE SCALE GENOMIC DNA]</scope>
    <source>
        <strain evidence="4 5">B22-T-1</strain>
    </source>
</reference>
<dbReference type="InParanoid" id="A0A2T3A3V0"/>
<dbReference type="STRING" id="2025994.A0A2T3A3V0"/>
<dbReference type="PANTHER" id="PTHR48043:SF145">
    <property type="entry name" value="FI06409P-RELATED"/>
    <property type="match status" value="1"/>
</dbReference>
<feature type="domain" description="Erythromycin biosynthesis protein CIII-like C-terminal" evidence="3">
    <location>
        <begin position="400"/>
        <end position="478"/>
    </location>
</feature>
<evidence type="ECO:0000256" key="2">
    <source>
        <dbReference type="ARBA" id="ARBA00022679"/>
    </source>
</evidence>
<keyword evidence="1" id="KW-0328">Glycosyltransferase</keyword>